<evidence type="ECO:0000313" key="4">
    <source>
        <dbReference type="Proteomes" id="UP000031563"/>
    </source>
</evidence>
<reference evidence="3" key="1">
    <citation type="submission" date="2015-02" db="EMBL/GenBank/DDBJ databases">
        <title>Genome Assembly of Bacillaceae bacterium MTCC 8252.</title>
        <authorList>
            <person name="Verma A."/>
            <person name="Khatri I."/>
            <person name="Mual P."/>
            <person name="Subramanian S."/>
            <person name="Krishnamurthi S."/>
        </authorList>
    </citation>
    <scope>NUCLEOTIDE SEQUENCE [LARGE SCALE GENOMIC DNA]</scope>
    <source>
        <strain evidence="3">MTCC 8252</strain>
    </source>
</reference>
<keyword evidence="1" id="KW-0472">Membrane</keyword>
<keyword evidence="4" id="KW-1185">Reference proteome</keyword>
<dbReference type="InterPro" id="IPR011642">
    <property type="entry name" value="Gate_dom"/>
</dbReference>
<evidence type="ECO:0000313" key="3">
    <source>
        <dbReference type="EMBL" id="KKB41066.1"/>
    </source>
</evidence>
<proteinExistence type="predicted"/>
<sequence length="450" mass="49109">MENTNKTSLSNVLKFVIPSLIGIFFFIMPISQNGELTIPIAILSNFLLESLGDATPVIMAYLIVLSALGSLLVKIAKPAFIMRSPFLHSLFNVSPLWTFIRVLGAILALMTLYQLGPEWIYSDAIGGTLLYSLLPTLFATFLFAGLLLPLLLNFGLLEFVGYSLTKVMRPLFKLPGRSSVDTLASWLGDGTIGVLLTSKQYEEGFYTKKEAAIIGTTFSVVSITFCLVIISEVDLTSYFLPFYGTIILAGVACALIMPRIPPLSRKEDTFINGKPRSEEDENVPAGYTPVSYGFEQAVSHAEKNRFSSVFKEGIQNVIDMWLGVAPIVMAVGTIGLIIAETTPFFQWLGLPFIPILELLQIPYAAEASETMLVGFADMFLPAIIGSGIESELTRFVIAALSVSQLIYLSEVGGLLLGTKIPVSLKDLIIIFLLRTIISLPIIAAIAHLIF</sequence>
<feature type="transmembrane region" description="Helical" evidence="1">
    <location>
        <begin position="320"/>
        <end position="338"/>
    </location>
</feature>
<dbReference type="STRING" id="1221996.QY95_01129"/>
<dbReference type="Proteomes" id="UP000031563">
    <property type="component" value="Unassembled WGS sequence"/>
</dbReference>
<keyword evidence="1" id="KW-0812">Transmembrane</keyword>
<feature type="transmembrane region" description="Helical" evidence="1">
    <location>
        <begin position="12"/>
        <end position="30"/>
    </location>
</feature>
<feature type="transmembrane region" description="Helical" evidence="1">
    <location>
        <begin position="136"/>
        <end position="164"/>
    </location>
</feature>
<feature type="transmembrane region" description="Helical" evidence="1">
    <location>
        <begin position="370"/>
        <end position="388"/>
    </location>
</feature>
<feature type="transmembrane region" description="Helical" evidence="1">
    <location>
        <begin position="428"/>
        <end position="449"/>
    </location>
</feature>
<evidence type="ECO:0000256" key="1">
    <source>
        <dbReference type="SAM" id="Phobius"/>
    </source>
</evidence>
<accession>A0A0F5I6C6</accession>
<comment type="caution">
    <text evidence="3">The sequence shown here is derived from an EMBL/GenBank/DDBJ whole genome shotgun (WGS) entry which is preliminary data.</text>
</comment>
<dbReference type="OrthoDB" id="1633380at2"/>
<feature type="transmembrane region" description="Helical" evidence="1">
    <location>
        <begin position="96"/>
        <end position="116"/>
    </location>
</feature>
<dbReference type="Pfam" id="PF07670">
    <property type="entry name" value="Gate"/>
    <property type="match status" value="1"/>
</dbReference>
<organism evidence="3 4">
    <name type="scientific">Bacillus thermotolerans</name>
    <name type="common">Quasibacillus thermotolerans</name>
    <dbReference type="NCBI Taxonomy" id="1221996"/>
    <lineage>
        <taxon>Bacteria</taxon>
        <taxon>Bacillati</taxon>
        <taxon>Bacillota</taxon>
        <taxon>Bacilli</taxon>
        <taxon>Bacillales</taxon>
        <taxon>Bacillaceae</taxon>
        <taxon>Bacillus</taxon>
    </lineage>
</organism>
<dbReference type="AlphaFoldDB" id="A0A0F5I6C6"/>
<feature type="transmembrane region" description="Helical" evidence="1">
    <location>
        <begin position="58"/>
        <end position="76"/>
    </location>
</feature>
<feature type="transmembrane region" description="Helical" evidence="1">
    <location>
        <begin position="237"/>
        <end position="257"/>
    </location>
</feature>
<feature type="transmembrane region" description="Helical" evidence="1">
    <location>
        <begin position="211"/>
        <end position="231"/>
    </location>
</feature>
<evidence type="ECO:0000259" key="2">
    <source>
        <dbReference type="Pfam" id="PF07670"/>
    </source>
</evidence>
<gene>
    <name evidence="3" type="ORF">QY95_01129</name>
</gene>
<feature type="domain" description="Nucleoside transporter/FeoB GTPase Gate" evidence="2">
    <location>
        <begin position="136"/>
        <end position="234"/>
    </location>
</feature>
<keyword evidence="1" id="KW-1133">Transmembrane helix</keyword>
<protein>
    <submittedName>
        <fullName evidence="3">Arginine uptake transporter</fullName>
    </submittedName>
</protein>
<dbReference type="RefSeq" id="WP_040047375.1">
    <property type="nucleotide sequence ID" value="NZ_JWIR02000025.1"/>
</dbReference>
<feature type="transmembrane region" description="Helical" evidence="1">
    <location>
        <begin position="394"/>
        <end position="416"/>
    </location>
</feature>
<dbReference type="EMBL" id="JWIR02000025">
    <property type="protein sequence ID" value="KKB41066.1"/>
    <property type="molecule type" value="Genomic_DNA"/>
</dbReference>
<name>A0A0F5I6C6_BACTR</name>